<dbReference type="EMBL" id="CP007029">
    <property type="protein sequence ID" value="AHE97521.1"/>
    <property type="molecule type" value="Genomic_DNA"/>
</dbReference>
<organism evidence="1 2">
    <name type="scientific">Thioalkalivibrio paradoxus ARh 1</name>
    <dbReference type="NCBI Taxonomy" id="713585"/>
    <lineage>
        <taxon>Bacteria</taxon>
        <taxon>Pseudomonadati</taxon>
        <taxon>Pseudomonadota</taxon>
        <taxon>Gammaproteobacteria</taxon>
        <taxon>Chromatiales</taxon>
        <taxon>Ectothiorhodospiraceae</taxon>
        <taxon>Thioalkalivibrio</taxon>
    </lineage>
</organism>
<sequence>MRSCRTCRVAMRFIACIEDPAVIGRILTHLDANPESGSVDTSALPGATPA</sequence>
<name>W0DGL7_9GAMM</name>
<evidence type="ECO:0000313" key="1">
    <source>
        <dbReference type="EMBL" id="AHE97521.1"/>
    </source>
</evidence>
<dbReference type="Proteomes" id="UP000005289">
    <property type="component" value="Chromosome"/>
</dbReference>
<dbReference type="KEGG" id="tti:THITH_03725"/>
<accession>W0DGL7</accession>
<proteinExistence type="predicted"/>
<dbReference type="HOGENOM" id="CLU_3123775_0_0_6"/>
<keyword evidence="2" id="KW-1185">Reference proteome</keyword>
<evidence type="ECO:0000313" key="2">
    <source>
        <dbReference type="Proteomes" id="UP000005289"/>
    </source>
</evidence>
<reference evidence="1 2" key="1">
    <citation type="submission" date="2013-12" db="EMBL/GenBank/DDBJ databases">
        <authorList>
            <consortium name="DOE Joint Genome Institute"/>
            <person name="Muyzer G."/>
            <person name="Huntemann M."/>
            <person name="Han J."/>
            <person name="Chen A."/>
            <person name="Kyrpides N."/>
            <person name="Mavromatis K."/>
            <person name="Markowitz V."/>
            <person name="Palaniappan K."/>
            <person name="Ivanova N."/>
            <person name="Schaumberg A."/>
            <person name="Pati A."/>
            <person name="Liolios K."/>
            <person name="Nordberg H.P."/>
            <person name="Cantor M.N."/>
            <person name="Hua S.X."/>
            <person name="Woyke T."/>
        </authorList>
    </citation>
    <scope>NUCLEOTIDE SEQUENCE [LARGE SCALE GENOMIC DNA]</scope>
    <source>
        <strain evidence="1 2">ARh 1</strain>
    </source>
</reference>
<gene>
    <name evidence="1" type="ORF">THITH_03725</name>
</gene>
<dbReference type="AlphaFoldDB" id="W0DGL7"/>
<protein>
    <submittedName>
        <fullName evidence="1">Transposase</fullName>
    </submittedName>
</protein>